<evidence type="ECO:0000256" key="4">
    <source>
        <dbReference type="RuleBase" id="RU361279"/>
    </source>
</evidence>
<dbReference type="PIRSF" id="PIRSF006806">
    <property type="entry name" value="FTHF_cligase"/>
    <property type="match status" value="1"/>
</dbReference>
<evidence type="ECO:0000256" key="2">
    <source>
        <dbReference type="ARBA" id="ARBA00022741"/>
    </source>
</evidence>
<dbReference type="InterPro" id="IPR024185">
    <property type="entry name" value="FTHF_cligase-like_sf"/>
</dbReference>
<comment type="catalytic activity">
    <reaction evidence="4">
        <text>(6S)-5-formyl-5,6,7,8-tetrahydrofolate + ATP = (6R)-5,10-methenyltetrahydrofolate + ADP + phosphate</text>
        <dbReference type="Rhea" id="RHEA:10488"/>
        <dbReference type="ChEBI" id="CHEBI:30616"/>
        <dbReference type="ChEBI" id="CHEBI:43474"/>
        <dbReference type="ChEBI" id="CHEBI:57455"/>
        <dbReference type="ChEBI" id="CHEBI:57457"/>
        <dbReference type="ChEBI" id="CHEBI:456216"/>
        <dbReference type="EC" id="6.3.3.2"/>
    </reaction>
</comment>
<dbReference type="Pfam" id="PF01812">
    <property type="entry name" value="5-FTHF_cyc-lig"/>
    <property type="match status" value="1"/>
</dbReference>
<dbReference type="InterPro" id="IPR002698">
    <property type="entry name" value="FTHF_cligase"/>
</dbReference>
<name>A0ABY2CX87_GULMO</name>
<keyword evidence="2 4" id="KW-0547">Nucleotide-binding</keyword>
<sequence>MHDTSPPPDKASLRRTLRRRRMALTAAERRRAALAVARHARRFIGRGRRLGAYLACGSELDLEPLMSEALFRGARLFLPVIPARGRRLWFSALGAQDRWYLHPRYRIPEYDGPRRRAERLDVLFVPLLGVDASGYRMGQGGGFYDATLAYLARRRHFRKPLLVGVAYDCQRVSVLPREPWDIRLDYLVTESGCWRFGRPLPAVAPVSAPIA</sequence>
<comment type="similarity">
    <text evidence="1 4">Belongs to the 5-formyltetrahydrofolate cyclo-ligase family.</text>
</comment>
<evidence type="ECO:0000313" key="6">
    <source>
        <dbReference type="Proteomes" id="UP000294801"/>
    </source>
</evidence>
<keyword evidence="4" id="KW-0479">Metal-binding</keyword>
<evidence type="ECO:0000256" key="3">
    <source>
        <dbReference type="ARBA" id="ARBA00022840"/>
    </source>
</evidence>
<gene>
    <name evidence="5" type="ORF">EV669_104306</name>
</gene>
<dbReference type="NCBIfam" id="TIGR02727">
    <property type="entry name" value="MTHFS_bact"/>
    <property type="match status" value="1"/>
</dbReference>
<comment type="caution">
    <text evidence="5">The sequence shown here is derived from an EMBL/GenBank/DDBJ whole genome shotgun (WGS) entry which is preliminary data.</text>
</comment>
<dbReference type="PANTHER" id="PTHR23407">
    <property type="entry name" value="ATPASE INHIBITOR/5-FORMYLTETRAHYDROFOLATE CYCLO-LIGASE"/>
    <property type="match status" value="1"/>
</dbReference>
<reference evidence="5 6" key="1">
    <citation type="submission" date="2019-03" db="EMBL/GenBank/DDBJ databases">
        <title>Genomic Encyclopedia of Type Strains, Phase IV (KMG-IV): sequencing the most valuable type-strain genomes for metagenomic binning, comparative biology and taxonomic classification.</title>
        <authorList>
            <person name="Goeker M."/>
        </authorList>
    </citation>
    <scope>NUCLEOTIDE SEQUENCE [LARGE SCALE GENOMIC DNA]</scope>
    <source>
        <strain evidence="5 6">DSM 18507</strain>
    </source>
</reference>
<comment type="cofactor">
    <cofactor evidence="4">
        <name>Mg(2+)</name>
        <dbReference type="ChEBI" id="CHEBI:18420"/>
    </cofactor>
</comment>
<dbReference type="InterPro" id="IPR037171">
    <property type="entry name" value="NagB/RpiA_transferase-like"/>
</dbReference>
<dbReference type="EMBL" id="SMDA01000004">
    <property type="protein sequence ID" value="TCW31936.1"/>
    <property type="molecule type" value="Genomic_DNA"/>
</dbReference>
<proteinExistence type="inferred from homology"/>
<evidence type="ECO:0000256" key="1">
    <source>
        <dbReference type="ARBA" id="ARBA00010638"/>
    </source>
</evidence>
<keyword evidence="6" id="KW-1185">Reference proteome</keyword>
<dbReference type="PANTHER" id="PTHR23407:SF1">
    <property type="entry name" value="5-FORMYLTETRAHYDROFOLATE CYCLO-LIGASE"/>
    <property type="match status" value="1"/>
</dbReference>
<dbReference type="RefSeq" id="WP_132098386.1">
    <property type="nucleotide sequence ID" value="NZ_SMDA01000004.1"/>
</dbReference>
<keyword evidence="4" id="KW-0460">Magnesium</keyword>
<evidence type="ECO:0000313" key="5">
    <source>
        <dbReference type="EMBL" id="TCW31936.1"/>
    </source>
</evidence>
<organism evidence="5 6">
    <name type="scientific">Gulbenkiania mobilis</name>
    <dbReference type="NCBI Taxonomy" id="397457"/>
    <lineage>
        <taxon>Bacteria</taxon>
        <taxon>Pseudomonadati</taxon>
        <taxon>Pseudomonadota</taxon>
        <taxon>Betaproteobacteria</taxon>
        <taxon>Neisseriales</taxon>
        <taxon>Chromobacteriaceae</taxon>
        <taxon>Gulbenkiania</taxon>
    </lineage>
</organism>
<dbReference type="EC" id="6.3.3.2" evidence="4"/>
<dbReference type="SUPFAM" id="SSF100950">
    <property type="entry name" value="NagB/RpiA/CoA transferase-like"/>
    <property type="match status" value="1"/>
</dbReference>
<keyword evidence="3 4" id="KW-0067">ATP-binding</keyword>
<dbReference type="Proteomes" id="UP000294801">
    <property type="component" value="Unassembled WGS sequence"/>
</dbReference>
<protein>
    <recommendedName>
        <fullName evidence="4">5-formyltetrahydrofolate cyclo-ligase</fullName>
        <ecNumber evidence="4">6.3.3.2</ecNumber>
    </recommendedName>
</protein>
<accession>A0ABY2CX87</accession>
<dbReference type="Gene3D" id="3.40.50.10420">
    <property type="entry name" value="NagB/RpiA/CoA transferase-like"/>
    <property type="match status" value="1"/>
</dbReference>